<dbReference type="GO" id="GO:0006629">
    <property type="term" value="P:lipid metabolic process"/>
    <property type="evidence" value="ECO:0007669"/>
    <property type="project" value="TreeGrafter"/>
</dbReference>
<evidence type="ECO:0000259" key="2">
    <source>
        <dbReference type="Pfam" id="PF13472"/>
    </source>
</evidence>
<dbReference type="PANTHER" id="PTHR37981:SF1">
    <property type="entry name" value="SGNH HYDROLASE-TYPE ESTERASE DOMAIN-CONTAINING PROTEIN"/>
    <property type="match status" value="1"/>
</dbReference>
<evidence type="ECO:0000313" key="3">
    <source>
        <dbReference type="EMBL" id="KAF2679009.1"/>
    </source>
</evidence>
<dbReference type="PANTHER" id="PTHR37981">
    <property type="entry name" value="LIPASE 2"/>
    <property type="match status" value="1"/>
</dbReference>
<dbReference type="Gene3D" id="3.40.50.1110">
    <property type="entry name" value="SGNH hydrolase"/>
    <property type="match status" value="1"/>
</dbReference>
<dbReference type="CDD" id="cd01823">
    <property type="entry name" value="SEST_like"/>
    <property type="match status" value="1"/>
</dbReference>
<accession>A0A6G1IMA4</accession>
<dbReference type="SUPFAM" id="SSF52266">
    <property type="entry name" value="SGNH hydrolase"/>
    <property type="match status" value="1"/>
</dbReference>
<dbReference type="Pfam" id="PF13472">
    <property type="entry name" value="Lipase_GDSL_2"/>
    <property type="match status" value="1"/>
</dbReference>
<reference evidence="3" key="1">
    <citation type="journal article" date="2020" name="Stud. Mycol.">
        <title>101 Dothideomycetes genomes: a test case for predicting lifestyles and emergence of pathogens.</title>
        <authorList>
            <person name="Haridas S."/>
            <person name="Albert R."/>
            <person name="Binder M."/>
            <person name="Bloem J."/>
            <person name="Labutti K."/>
            <person name="Salamov A."/>
            <person name="Andreopoulos B."/>
            <person name="Baker S."/>
            <person name="Barry K."/>
            <person name="Bills G."/>
            <person name="Bluhm B."/>
            <person name="Cannon C."/>
            <person name="Castanera R."/>
            <person name="Culley D."/>
            <person name="Daum C."/>
            <person name="Ezra D."/>
            <person name="Gonzalez J."/>
            <person name="Henrissat B."/>
            <person name="Kuo A."/>
            <person name="Liang C."/>
            <person name="Lipzen A."/>
            <person name="Lutzoni F."/>
            <person name="Magnuson J."/>
            <person name="Mondo S."/>
            <person name="Nolan M."/>
            <person name="Ohm R."/>
            <person name="Pangilinan J."/>
            <person name="Park H.-J."/>
            <person name="Ramirez L."/>
            <person name="Alfaro M."/>
            <person name="Sun H."/>
            <person name="Tritt A."/>
            <person name="Yoshinaga Y."/>
            <person name="Zwiers L.-H."/>
            <person name="Turgeon B."/>
            <person name="Goodwin S."/>
            <person name="Spatafora J."/>
            <person name="Crous P."/>
            <person name="Grigoriev I."/>
        </authorList>
    </citation>
    <scope>NUCLEOTIDE SEQUENCE</scope>
    <source>
        <strain evidence="3">CBS 122367</strain>
    </source>
</reference>
<dbReference type="InterPro" id="IPR037460">
    <property type="entry name" value="SEST-like"/>
</dbReference>
<dbReference type="InterPro" id="IPR036514">
    <property type="entry name" value="SGNH_hydro_sf"/>
</dbReference>
<dbReference type="OrthoDB" id="21678at2759"/>
<gene>
    <name evidence="3" type="ORF">K458DRAFT_315715</name>
</gene>
<dbReference type="InterPro" id="IPR013830">
    <property type="entry name" value="SGNH_hydro"/>
</dbReference>
<protein>
    <submittedName>
        <fullName evidence="3">SGNH hydrolase</fullName>
    </submittedName>
</protein>
<dbReference type="Proteomes" id="UP000799291">
    <property type="component" value="Unassembled WGS sequence"/>
</dbReference>
<keyword evidence="3" id="KW-0378">Hydrolase</keyword>
<feature type="domain" description="SGNH hydrolase-type esterase" evidence="2">
    <location>
        <begin position="40"/>
        <end position="257"/>
    </location>
</feature>
<organism evidence="3 4">
    <name type="scientific">Lentithecium fluviatile CBS 122367</name>
    <dbReference type="NCBI Taxonomy" id="1168545"/>
    <lineage>
        <taxon>Eukaryota</taxon>
        <taxon>Fungi</taxon>
        <taxon>Dikarya</taxon>
        <taxon>Ascomycota</taxon>
        <taxon>Pezizomycotina</taxon>
        <taxon>Dothideomycetes</taxon>
        <taxon>Pleosporomycetidae</taxon>
        <taxon>Pleosporales</taxon>
        <taxon>Massarineae</taxon>
        <taxon>Lentitheciaceae</taxon>
        <taxon>Lentithecium</taxon>
    </lineage>
</organism>
<dbReference type="GO" id="GO:0016788">
    <property type="term" value="F:hydrolase activity, acting on ester bonds"/>
    <property type="evidence" value="ECO:0007669"/>
    <property type="project" value="InterPro"/>
</dbReference>
<evidence type="ECO:0000313" key="4">
    <source>
        <dbReference type="Proteomes" id="UP000799291"/>
    </source>
</evidence>
<name>A0A6G1IMA4_9PLEO</name>
<dbReference type="AlphaFoldDB" id="A0A6G1IMA4"/>
<dbReference type="EMBL" id="MU005607">
    <property type="protein sequence ID" value="KAF2679009.1"/>
    <property type="molecule type" value="Genomic_DNA"/>
</dbReference>
<feature type="signal peptide" evidence="1">
    <location>
        <begin position="1"/>
        <end position="19"/>
    </location>
</feature>
<proteinExistence type="predicted"/>
<keyword evidence="1" id="KW-0732">Signal</keyword>
<keyword evidence="4" id="KW-1185">Reference proteome</keyword>
<evidence type="ECO:0000256" key="1">
    <source>
        <dbReference type="SAM" id="SignalP"/>
    </source>
</evidence>
<sequence length="402" mass="45445">MLLTSLVLFFAALIPSGTADQFVLHSPPARPSWIRKMASIGDSYSAGLGAGTRIDFYCSRYALSYPNILRSYLFGGNERKELQFLSCSGATSTEILENQVPKLDEDIDLLTISAGGNDIGLTPILSNCIYQFYMSGEDECEKSIQEARERITDESQLYRNLIELIDAVKPKVNYSHGVIYVTGYAGFFGVDDETCDNVTWAVWNSVESKKQYLTLELRQALEDLVRSVNRVLFRAVRQSGPNVRFVDYDEHIKAARGRYCESGVQEPAPNRPELAFYEWSTVDPSENKTALQNETGGDVPKGSFESGIAERINKTLQEHPDWEFDPDKGFVNKTRDGMGEEGVVEDTIHWMLPDAWKRVFHLRPEGHQIIARLILKSLEREGMGRANWIRIWRPDAPALEEL</sequence>
<feature type="chain" id="PRO_5026072919" evidence="1">
    <location>
        <begin position="20"/>
        <end position="402"/>
    </location>
</feature>